<comment type="similarity">
    <text evidence="4">Belongs to the metallo-beta-lactamase superfamily. RNA-metabolizing metallo-beta-lactamase-like family. CPSF2/YSH1 subfamily.</text>
</comment>
<evidence type="ECO:0000259" key="7">
    <source>
        <dbReference type="SMART" id="SM01027"/>
    </source>
</evidence>
<feature type="domain" description="Metallo-beta-lactamase" evidence="6">
    <location>
        <begin position="18"/>
        <end position="231"/>
    </location>
</feature>
<dbReference type="PANTHER" id="PTHR45922">
    <property type="entry name" value="CLEAVAGE AND POLYADENYLATION SPECIFICITY FACTOR SUBUNIT 2"/>
    <property type="match status" value="1"/>
</dbReference>
<dbReference type="GO" id="GO:0005847">
    <property type="term" value="C:mRNA cleavage and polyadenylation specificity factor complex"/>
    <property type="evidence" value="ECO:0007669"/>
    <property type="project" value="InterPro"/>
</dbReference>
<dbReference type="GO" id="GO:0006398">
    <property type="term" value="P:mRNA 3'-end processing by stem-loop binding and cleavage"/>
    <property type="evidence" value="ECO:0007669"/>
    <property type="project" value="InterPro"/>
</dbReference>
<accession>A0AAV9IT72</accession>
<evidence type="ECO:0000313" key="8">
    <source>
        <dbReference type="EMBL" id="KAK4535068.1"/>
    </source>
</evidence>
<feature type="compositionally biased region" description="Low complexity" evidence="5">
    <location>
        <begin position="405"/>
        <end position="424"/>
    </location>
</feature>
<feature type="region of interest" description="Disordered" evidence="5">
    <location>
        <begin position="536"/>
        <end position="565"/>
    </location>
</feature>
<dbReference type="Gene3D" id="3.60.15.10">
    <property type="entry name" value="Ribonuclease Z/Hydroxyacylglutathione hydrolase-like"/>
    <property type="match status" value="1"/>
</dbReference>
<keyword evidence="9" id="KW-1185">Reference proteome</keyword>
<dbReference type="SUPFAM" id="SSF56281">
    <property type="entry name" value="Metallo-hydrolase/oxidoreductase"/>
    <property type="match status" value="1"/>
</dbReference>
<sequence length="832" mass="91472">MASIVRVTPLYGVRSSAAAMCTVLEIDDATFLLDCGWSDRFDVALLEPLRPYVSRGIDAVLLSHPDVAHLGALPYLVGRLGLPPATPIYATTPVHRLGQMFLYDAHQQRNAGEEFDVFSLDDVDEAFERVHPVKYQQVIDLGQGVQATPYPAGHLLGGAVWKLQKESEEIVYCVDVNHRRERLLNGCAMLPQLISKPSHLIVGASGVLTAPSQKKESDMWSAVTEALQAGGDVLMPVDSAGRCLELVLAAEDYWEQHRHLASLYPVVFVQHVGQDTIEFARSLIEWMSDAVVNAFDSKRENPFALRHVQVVHDLEQADAVPGPKVMLAPLVSLDYGFSRLLLLRKFAAEPRSLVVLSDRCEPGTLGFRLAVEKEKLHLRGPLVYAERVPLEGEERERWERERQEAGAAVPPVAESAASTAAATGNATATVGAATTGEMPLEAHHVLGAEWASSDEEAEDEAELENRYRELVQRGVMLPHEDAPVPVRDAYGEVIDVCAYMIGEDPGDVREVRQAVAHQRQQQDNGGVKMVDERMEEVQPERMDGDAELPSNDRAPNGTQPVTDAEQADDAAAMTFADEALLMPTKLVQHTLPELSIQCAVRNYDMAGLADGRSLRQLIIGMAPQRVVIVHGSERETAALAEYLQRKQIGKVYTPRAREVADATSDTSVYRLQLSHEVLRRCRWRRVLDYELAWVEGVTATGDTHEPVLQTMEAYVAAREQEQAGGAAASKVDAAMRTAKAPVEMTAALPDAHPSPGHRTVFVGDLRLTDLKETMTKSLMPAEFAGGALCVENSKCQSVVLVRKQQQNVVLEGGLCDEFFDVRDLIYSQFVTV</sequence>
<organism evidence="8 9">
    <name type="scientific">Cyanidium caldarium</name>
    <name type="common">Red alga</name>
    <dbReference type="NCBI Taxonomy" id="2771"/>
    <lineage>
        <taxon>Eukaryota</taxon>
        <taxon>Rhodophyta</taxon>
        <taxon>Bangiophyceae</taxon>
        <taxon>Cyanidiales</taxon>
        <taxon>Cyanidiaceae</taxon>
        <taxon>Cyanidium</taxon>
    </lineage>
</organism>
<dbReference type="EMBL" id="JANCYW010000003">
    <property type="protein sequence ID" value="KAK4535068.1"/>
    <property type="molecule type" value="Genomic_DNA"/>
</dbReference>
<feature type="region of interest" description="Disordered" evidence="5">
    <location>
        <begin position="393"/>
        <end position="424"/>
    </location>
</feature>
<feature type="compositionally biased region" description="Basic and acidic residues" evidence="5">
    <location>
        <begin position="393"/>
        <end position="404"/>
    </location>
</feature>
<dbReference type="Pfam" id="PF16661">
    <property type="entry name" value="Lactamase_B_6"/>
    <property type="match status" value="1"/>
</dbReference>
<gene>
    <name evidence="8" type="ORF">CDCA_CDCA03G1093</name>
</gene>
<dbReference type="CDD" id="cd16293">
    <property type="entry name" value="CPSF2-like_MBL-fold"/>
    <property type="match status" value="1"/>
</dbReference>
<evidence type="ECO:0000256" key="4">
    <source>
        <dbReference type="RuleBase" id="RU365006"/>
    </source>
</evidence>
<feature type="domain" description="Beta-Casp" evidence="7">
    <location>
        <begin position="243"/>
        <end position="369"/>
    </location>
</feature>
<dbReference type="InterPro" id="IPR022712">
    <property type="entry name" value="Beta_Casp"/>
</dbReference>
<evidence type="ECO:0000256" key="2">
    <source>
        <dbReference type="ARBA" id="ARBA00022664"/>
    </source>
</evidence>
<keyword evidence="3 4" id="KW-0539">Nucleus</keyword>
<dbReference type="Pfam" id="PF10996">
    <property type="entry name" value="Beta-Casp"/>
    <property type="match status" value="1"/>
</dbReference>
<dbReference type="InterPro" id="IPR035639">
    <property type="entry name" value="CPSF2_MBL"/>
</dbReference>
<evidence type="ECO:0000256" key="1">
    <source>
        <dbReference type="ARBA" id="ARBA00004123"/>
    </source>
</evidence>
<reference evidence="8 9" key="1">
    <citation type="submission" date="2022-07" db="EMBL/GenBank/DDBJ databases">
        <title>Genome-wide signatures of adaptation to extreme environments.</title>
        <authorList>
            <person name="Cho C.H."/>
            <person name="Yoon H.S."/>
        </authorList>
    </citation>
    <scope>NUCLEOTIDE SEQUENCE [LARGE SCALE GENOMIC DNA]</scope>
    <source>
        <strain evidence="8 9">DBV 063 E5</strain>
    </source>
</reference>
<dbReference type="InterPro" id="IPR025069">
    <property type="entry name" value="Cpsf2_C"/>
</dbReference>
<keyword evidence="4" id="KW-0694">RNA-binding</keyword>
<dbReference type="Pfam" id="PF13299">
    <property type="entry name" value="CPSF100_C"/>
    <property type="match status" value="1"/>
</dbReference>
<dbReference type="SMART" id="SM01027">
    <property type="entry name" value="Beta-Casp"/>
    <property type="match status" value="1"/>
</dbReference>
<name>A0AAV9IT72_CYACA</name>
<dbReference type="GO" id="GO:0003723">
    <property type="term" value="F:RNA binding"/>
    <property type="evidence" value="ECO:0007669"/>
    <property type="project" value="UniProtKB-KW"/>
</dbReference>
<protein>
    <recommendedName>
        <fullName evidence="4">Cleavage and polyadenylation specificity factor subunit 2</fullName>
    </recommendedName>
    <alternativeName>
        <fullName evidence="4">Cleavage and polyadenylation specificity factor 100 kDa subunit</fullName>
    </alternativeName>
</protein>
<comment type="subcellular location">
    <subcellularLocation>
        <location evidence="1 4">Nucleus</location>
    </subcellularLocation>
</comment>
<keyword evidence="2 4" id="KW-0507">mRNA processing</keyword>
<evidence type="ECO:0000256" key="3">
    <source>
        <dbReference type="ARBA" id="ARBA00023242"/>
    </source>
</evidence>
<dbReference type="PANTHER" id="PTHR45922:SF1">
    <property type="entry name" value="CLEAVAGE AND POLYADENYLATION SPECIFICITY FACTOR SUBUNIT 2"/>
    <property type="match status" value="1"/>
</dbReference>
<comment type="caution">
    <text evidence="8">The sequence shown here is derived from an EMBL/GenBank/DDBJ whole genome shotgun (WGS) entry which is preliminary data.</text>
</comment>
<dbReference type="InterPro" id="IPR036866">
    <property type="entry name" value="RibonucZ/Hydroxyglut_hydro"/>
</dbReference>
<proteinExistence type="inferred from homology"/>
<dbReference type="InterPro" id="IPR001279">
    <property type="entry name" value="Metallo-B-lactamas"/>
</dbReference>
<evidence type="ECO:0000259" key="6">
    <source>
        <dbReference type="SMART" id="SM00849"/>
    </source>
</evidence>
<dbReference type="InterPro" id="IPR011108">
    <property type="entry name" value="RMMBL"/>
</dbReference>
<dbReference type="Proteomes" id="UP001301350">
    <property type="component" value="Unassembled WGS sequence"/>
</dbReference>
<dbReference type="InterPro" id="IPR027075">
    <property type="entry name" value="CPSF2"/>
</dbReference>
<dbReference type="SMART" id="SM00849">
    <property type="entry name" value="Lactamase_B"/>
    <property type="match status" value="1"/>
</dbReference>
<dbReference type="AlphaFoldDB" id="A0AAV9IT72"/>
<evidence type="ECO:0000256" key="5">
    <source>
        <dbReference type="SAM" id="MobiDB-lite"/>
    </source>
</evidence>
<evidence type="ECO:0000313" key="9">
    <source>
        <dbReference type="Proteomes" id="UP001301350"/>
    </source>
</evidence>
<dbReference type="Pfam" id="PF07521">
    <property type="entry name" value="RMMBL"/>
    <property type="match status" value="1"/>
</dbReference>